<dbReference type="OrthoDB" id="101122at2"/>
<evidence type="ECO:0000259" key="12">
    <source>
        <dbReference type="Pfam" id="PF14683"/>
    </source>
</evidence>
<gene>
    <name evidence="14" type="ORF">SAMN05216462_0260</name>
</gene>
<dbReference type="InterPro" id="IPR051850">
    <property type="entry name" value="Polysacch_Lyase_4"/>
</dbReference>
<dbReference type="InterPro" id="IPR010325">
    <property type="entry name" value="Rhamnogal_lyase"/>
</dbReference>
<evidence type="ECO:0000256" key="9">
    <source>
        <dbReference type="ARBA" id="ARBA00022837"/>
    </source>
</evidence>
<dbReference type="RefSeq" id="WP_074759890.1">
    <property type="nucleotide sequence ID" value="NZ_FNRF01000001.1"/>
</dbReference>
<dbReference type="Gene3D" id="2.70.98.10">
    <property type="match status" value="1"/>
</dbReference>
<evidence type="ECO:0000256" key="1">
    <source>
        <dbReference type="ARBA" id="ARBA00001324"/>
    </source>
</evidence>
<dbReference type="CDD" id="cd10316">
    <property type="entry name" value="RGL4_M"/>
    <property type="match status" value="1"/>
</dbReference>
<organism evidence="14 15">
    <name type="scientific">Xylanibacter ruminicola</name>
    <name type="common">Prevotella ruminicola</name>
    <dbReference type="NCBI Taxonomy" id="839"/>
    <lineage>
        <taxon>Bacteria</taxon>
        <taxon>Pseudomonadati</taxon>
        <taxon>Bacteroidota</taxon>
        <taxon>Bacteroidia</taxon>
        <taxon>Bacteroidales</taxon>
        <taxon>Prevotellaceae</taxon>
        <taxon>Xylanibacter</taxon>
    </lineage>
</organism>
<dbReference type="GO" id="GO:0005975">
    <property type="term" value="P:carbohydrate metabolic process"/>
    <property type="evidence" value="ECO:0007669"/>
    <property type="project" value="InterPro"/>
</dbReference>
<protein>
    <recommendedName>
        <fullName evidence="6">rhamnogalacturonan endolyase</fullName>
        <ecNumber evidence="6">4.2.2.23</ecNumber>
    </recommendedName>
</protein>
<dbReference type="InterPro" id="IPR013784">
    <property type="entry name" value="Carb-bd-like_fold"/>
</dbReference>
<dbReference type="Pfam" id="PF14686">
    <property type="entry name" value="fn3_3"/>
    <property type="match status" value="1"/>
</dbReference>
<keyword evidence="10 14" id="KW-0456">Lyase</keyword>
<dbReference type="InterPro" id="IPR008979">
    <property type="entry name" value="Galactose-bd-like_sf"/>
</dbReference>
<feature type="domain" description="Rhamnogalacturonan lyase" evidence="12">
    <location>
        <begin position="416"/>
        <end position="570"/>
    </location>
</feature>
<evidence type="ECO:0000256" key="4">
    <source>
        <dbReference type="ARBA" id="ARBA00010418"/>
    </source>
</evidence>
<dbReference type="Gene3D" id="2.60.120.260">
    <property type="entry name" value="Galactose-binding domain-like"/>
    <property type="match status" value="1"/>
</dbReference>
<feature type="chain" id="PRO_5010158295" description="rhamnogalacturonan endolyase" evidence="11">
    <location>
        <begin position="22"/>
        <end position="630"/>
    </location>
</feature>
<evidence type="ECO:0000256" key="2">
    <source>
        <dbReference type="ARBA" id="ARBA00001913"/>
    </source>
</evidence>
<evidence type="ECO:0000256" key="11">
    <source>
        <dbReference type="SAM" id="SignalP"/>
    </source>
</evidence>
<dbReference type="EMBL" id="FNRF01000001">
    <property type="protein sequence ID" value="SEA00034.1"/>
    <property type="molecule type" value="Genomic_DNA"/>
</dbReference>
<dbReference type="GO" id="GO:0005576">
    <property type="term" value="C:extracellular region"/>
    <property type="evidence" value="ECO:0007669"/>
    <property type="project" value="UniProtKB-SubCell"/>
</dbReference>
<evidence type="ECO:0000256" key="5">
    <source>
        <dbReference type="ARBA" id="ARBA00011245"/>
    </source>
</evidence>
<feature type="signal peptide" evidence="11">
    <location>
        <begin position="1"/>
        <end position="21"/>
    </location>
</feature>
<reference evidence="14 15" key="1">
    <citation type="submission" date="2016-10" db="EMBL/GenBank/DDBJ databases">
        <authorList>
            <person name="de Groot N.N."/>
        </authorList>
    </citation>
    <scope>NUCLEOTIDE SEQUENCE [LARGE SCALE GENOMIC DNA]</scope>
    <source>
        <strain evidence="14 15">D31d</strain>
    </source>
</reference>
<comment type="similarity">
    <text evidence="4">Belongs to the polysaccharide lyase 4 family.</text>
</comment>
<evidence type="ECO:0000256" key="8">
    <source>
        <dbReference type="ARBA" id="ARBA00022729"/>
    </source>
</evidence>
<keyword evidence="9" id="KW-0106">Calcium</keyword>
<sequence>MNLKSLIVCCTFFLISGDVLAQDVTVSVSSNRETKMSNGLISITIGNNGRISQMTPTNGSNVIGSNGVYFDYTSDKNRALNPSKVDIVQQTADYAEVVYSNMDNHPHLQQGFIIRRGVCGVYVYMVVSGTNASSAVKMREMRVCTRLASSFINGYVDDHMQGRIPSNSEMKTAEREENKVADATYRMADGSIYTKYDWGQYIVKDSLHGLMSDDTGVWNIACSHEWVNGGPMKQELTAHATSKTPITIQMLQGEHLGASSHSFKEGEHKIYGPFLIYVNRGNHEEMIANAKAMAHQQQAEWPFQWFQHELYPTERATVTGRINVKTNQGREGIQVILAEPGSDPYSQGKRYMFWTKTDNNGYFSIPAVRPDDYTLYAYATQGDITDQLVVDHVQVEAGICDLGTIEWAPKQYEHLLWMIGENNRLSDGYALSNASRSYLLPETVPSNLTFVIGESSQSTDWYYAQTKKGTWTVKFNCTKSYTGNAHLTASLAAVTSNPTVKICLNGHTLTTWSWNTNDGAIYRSATQSGRHDVKALVFDASLLSQGENTLTFNLTNGTGRNGVMWDCIKLETGDMTTSDIGQNSIASPKVIAIEYYNLQGIRMCQAPKGLCIVSTITEDGRRENKIVNYK</sequence>
<evidence type="ECO:0000256" key="10">
    <source>
        <dbReference type="ARBA" id="ARBA00023239"/>
    </source>
</evidence>
<dbReference type="PANTHER" id="PTHR32018">
    <property type="entry name" value="RHAMNOGALACTURONATE LYASE FAMILY PROTEIN"/>
    <property type="match status" value="1"/>
</dbReference>
<proteinExistence type="inferred from homology"/>
<evidence type="ECO:0000256" key="6">
    <source>
        <dbReference type="ARBA" id="ARBA00012437"/>
    </source>
</evidence>
<dbReference type="InterPro" id="IPR014718">
    <property type="entry name" value="GH-type_carb-bd"/>
</dbReference>
<dbReference type="GO" id="GO:0102210">
    <property type="term" value="F:rhamnogalacturonan endolyase activity"/>
    <property type="evidence" value="ECO:0007669"/>
    <property type="project" value="UniProtKB-EC"/>
</dbReference>
<dbReference type="CDD" id="cd10317">
    <property type="entry name" value="RGL4_C"/>
    <property type="match status" value="1"/>
</dbReference>
<dbReference type="InterPro" id="IPR029411">
    <property type="entry name" value="RG-lyase_III"/>
</dbReference>
<evidence type="ECO:0000259" key="13">
    <source>
        <dbReference type="Pfam" id="PF14686"/>
    </source>
</evidence>
<evidence type="ECO:0000313" key="14">
    <source>
        <dbReference type="EMBL" id="SEA00034.1"/>
    </source>
</evidence>
<dbReference type="InterPro" id="IPR011013">
    <property type="entry name" value="Gal_mutarotase_sf_dom"/>
</dbReference>
<name>A0A1H3XN48_XYLRU</name>
<comment type="cofactor">
    <cofactor evidence="2">
        <name>Ca(2+)</name>
        <dbReference type="ChEBI" id="CHEBI:29108"/>
    </cofactor>
</comment>
<dbReference type="SUPFAM" id="SSF74650">
    <property type="entry name" value="Galactose mutarotase-like"/>
    <property type="match status" value="1"/>
</dbReference>
<comment type="catalytic activity">
    <reaction evidence="1">
        <text>Endotype eliminative cleavage of L-alpha-rhamnopyranosyl-(1-&gt;4)-alpha-D-galactopyranosyluronic acid bonds of rhamnogalacturonan I domains in ramified hairy regions of pectin leaving L-rhamnopyranose at the reducing end and 4-deoxy-4,5-unsaturated D-galactopyranosyluronic acid at the non-reducing end.</text>
        <dbReference type="EC" id="4.2.2.23"/>
    </reaction>
</comment>
<comment type="subunit">
    <text evidence="5">Monomer.</text>
</comment>
<dbReference type="PANTHER" id="PTHR32018:SF1">
    <property type="entry name" value="RHAMNOGALACTURONAN ENDOLYASE"/>
    <property type="match status" value="1"/>
</dbReference>
<evidence type="ECO:0000256" key="7">
    <source>
        <dbReference type="ARBA" id="ARBA00022525"/>
    </source>
</evidence>
<keyword evidence="8 11" id="KW-0732">Signal</keyword>
<keyword evidence="7" id="KW-0964">Secreted</keyword>
<feature type="domain" description="Rhamnogalacturonan lyase" evidence="13">
    <location>
        <begin position="336"/>
        <end position="398"/>
    </location>
</feature>
<comment type="subcellular location">
    <subcellularLocation>
        <location evidence="3">Secreted</location>
    </subcellularLocation>
</comment>
<dbReference type="Gene3D" id="2.60.40.1120">
    <property type="entry name" value="Carboxypeptidase-like, regulatory domain"/>
    <property type="match status" value="1"/>
</dbReference>
<evidence type="ECO:0000256" key="3">
    <source>
        <dbReference type="ARBA" id="ARBA00004613"/>
    </source>
</evidence>
<dbReference type="SUPFAM" id="SSF49785">
    <property type="entry name" value="Galactose-binding domain-like"/>
    <property type="match status" value="1"/>
</dbReference>
<dbReference type="GO" id="GO:0030246">
    <property type="term" value="F:carbohydrate binding"/>
    <property type="evidence" value="ECO:0007669"/>
    <property type="project" value="InterPro"/>
</dbReference>
<dbReference type="Proteomes" id="UP000182257">
    <property type="component" value="Unassembled WGS sequence"/>
</dbReference>
<evidence type="ECO:0000313" key="15">
    <source>
        <dbReference type="Proteomes" id="UP000182257"/>
    </source>
</evidence>
<dbReference type="EC" id="4.2.2.23" evidence="6"/>
<accession>A0A1H3XN48</accession>
<dbReference type="Pfam" id="PF06045">
    <property type="entry name" value="Rhamnogal_lyase"/>
    <property type="match status" value="1"/>
</dbReference>
<dbReference type="InterPro" id="IPR029413">
    <property type="entry name" value="RG-lyase_II"/>
</dbReference>
<dbReference type="SUPFAM" id="SSF49452">
    <property type="entry name" value="Starch-binding domain-like"/>
    <property type="match status" value="1"/>
</dbReference>
<dbReference type="AlphaFoldDB" id="A0A1H3XN48"/>
<dbReference type="Pfam" id="PF14683">
    <property type="entry name" value="CBM-like"/>
    <property type="match status" value="1"/>
</dbReference>